<evidence type="ECO:0000313" key="4">
    <source>
        <dbReference type="Proteomes" id="UP000007947"/>
    </source>
</evidence>
<dbReference type="GO" id="GO:0004175">
    <property type="term" value="F:endopeptidase activity"/>
    <property type="evidence" value="ECO:0007669"/>
    <property type="project" value="UniProtKB-ARBA"/>
</dbReference>
<evidence type="ECO:0000256" key="1">
    <source>
        <dbReference type="SAM" id="Phobius"/>
    </source>
</evidence>
<feature type="transmembrane region" description="Helical" evidence="1">
    <location>
        <begin position="107"/>
        <end position="128"/>
    </location>
</feature>
<evidence type="ECO:0000259" key="2">
    <source>
        <dbReference type="Pfam" id="PF02517"/>
    </source>
</evidence>
<dbReference type="eggNOG" id="COG1266">
    <property type="taxonomic scope" value="Bacteria"/>
</dbReference>
<feature type="domain" description="CAAX prenyl protease 2/Lysostaphin resistance protein A-like" evidence="2">
    <location>
        <begin position="143"/>
        <end position="236"/>
    </location>
</feature>
<dbReference type="GO" id="GO:0080120">
    <property type="term" value="P:CAAX-box protein maturation"/>
    <property type="evidence" value="ECO:0007669"/>
    <property type="project" value="UniProtKB-ARBA"/>
</dbReference>
<dbReference type="EMBL" id="AP012204">
    <property type="protein sequence ID" value="BAK37988.1"/>
    <property type="molecule type" value="Genomic_DNA"/>
</dbReference>
<keyword evidence="4" id="KW-1185">Reference proteome</keyword>
<name>F5XG54_MICPN</name>
<dbReference type="RefSeq" id="WP_013865806.1">
    <property type="nucleotide sequence ID" value="NC_015635.1"/>
</dbReference>
<feature type="transmembrane region" description="Helical" evidence="1">
    <location>
        <begin position="202"/>
        <end position="219"/>
    </location>
</feature>
<dbReference type="InterPro" id="IPR003675">
    <property type="entry name" value="Rce1/LyrA-like_dom"/>
</dbReference>
<dbReference type="STRING" id="1032480.MLP_49740"/>
<reference evidence="3 4" key="1">
    <citation type="submission" date="2011-05" db="EMBL/GenBank/DDBJ databases">
        <title>Whole genome sequence of Microlunatus phosphovorus NM-1.</title>
        <authorList>
            <person name="Hosoyama A."/>
            <person name="Sasaki K."/>
            <person name="Harada T."/>
            <person name="Igarashi R."/>
            <person name="Kawakoshi A."/>
            <person name="Sasagawa M."/>
            <person name="Fukada J."/>
            <person name="Nakamura S."/>
            <person name="Katano Y."/>
            <person name="Hanada S."/>
            <person name="Kamagata Y."/>
            <person name="Nakamura N."/>
            <person name="Yamazaki S."/>
            <person name="Fujita N."/>
        </authorList>
    </citation>
    <scope>NUCLEOTIDE SEQUENCE [LARGE SCALE GENOMIC DNA]</scope>
    <source>
        <strain evidence="4">ATCC 700054 / DSM 10555 / JCM 9379 / NBRC 101784 / NCIMB 13414 / VKM Ac-1990 / NM-1</strain>
    </source>
</reference>
<dbReference type="HOGENOM" id="CLU_052492_1_1_11"/>
<protein>
    <recommendedName>
        <fullName evidence="2">CAAX prenyl protease 2/Lysostaphin resistance protein A-like domain-containing protein</fullName>
    </recommendedName>
</protein>
<accession>F5XG54</accession>
<keyword evidence="1" id="KW-1133">Transmembrane helix</keyword>
<feature type="transmembrane region" description="Helical" evidence="1">
    <location>
        <begin position="67"/>
        <end position="86"/>
    </location>
</feature>
<dbReference type="Proteomes" id="UP000007947">
    <property type="component" value="Chromosome"/>
</dbReference>
<feature type="transmembrane region" description="Helical" evidence="1">
    <location>
        <begin position="12"/>
        <end position="39"/>
    </location>
</feature>
<evidence type="ECO:0000313" key="3">
    <source>
        <dbReference type="EMBL" id="BAK37988.1"/>
    </source>
</evidence>
<feature type="transmembrane region" description="Helical" evidence="1">
    <location>
        <begin position="226"/>
        <end position="248"/>
    </location>
</feature>
<dbReference type="Pfam" id="PF02517">
    <property type="entry name" value="Rce1-like"/>
    <property type="match status" value="1"/>
</dbReference>
<proteinExistence type="predicted"/>
<feature type="transmembrane region" description="Helical" evidence="1">
    <location>
        <begin position="260"/>
        <end position="280"/>
    </location>
</feature>
<keyword evidence="1" id="KW-0812">Transmembrane</keyword>
<organism evidence="3 4">
    <name type="scientific">Microlunatus phosphovorus (strain ATCC 700054 / DSM 10555 / JCM 9379 / NBRC 101784 / NCIMB 13414 / VKM Ac-1990 / NM-1)</name>
    <dbReference type="NCBI Taxonomy" id="1032480"/>
    <lineage>
        <taxon>Bacteria</taxon>
        <taxon>Bacillati</taxon>
        <taxon>Actinomycetota</taxon>
        <taxon>Actinomycetes</taxon>
        <taxon>Propionibacteriales</taxon>
        <taxon>Propionibacteriaceae</taxon>
        <taxon>Microlunatus</taxon>
    </lineage>
</organism>
<dbReference type="AlphaFoldDB" id="F5XG54"/>
<feature type="transmembrane region" description="Helical" evidence="1">
    <location>
        <begin position="178"/>
        <end position="196"/>
    </location>
</feature>
<gene>
    <name evidence="3" type="ordered locus">MLP_49740</name>
</gene>
<sequence length="303" mass="32938">MRGPTWAWWRPIVSFLVLAVLFGVFTMLPIPVAIAYGLLSGETTIDGIDLWLDEISSIEGSMGPGGYLYSLLTLTVLIPAVMLSVWGVHRIRPGFLSSVAGRIRWRWLLRCLLVLTPLWAVYLGVSTVIEPPESARPEQWAVLLVMGVLLTPGQAAAEEYAFRGWVLQNIGACFRRPVLSWVIPAIVAAAAFAVAHGSLDPWILADLAAFSVAATVMTWRTGGLEAAIVLHTVNNIGIAVITSLIGGWDEAFVGEETRGTPITFAVSLALNSIAVALVWWQARRTGIDRFYRPEPPVTEPPVA</sequence>
<feature type="transmembrane region" description="Helical" evidence="1">
    <location>
        <begin position="140"/>
        <end position="157"/>
    </location>
</feature>
<dbReference type="KEGG" id="mph:MLP_49740"/>
<keyword evidence="1" id="KW-0472">Membrane</keyword>